<dbReference type="InterPro" id="IPR008145">
    <property type="entry name" value="GK/Ca_channel_bsu"/>
</dbReference>
<keyword evidence="4 9" id="KW-0808">Transferase</keyword>
<name>A0A0L0MA37_9BURK</name>
<dbReference type="Pfam" id="PF00625">
    <property type="entry name" value="Guanylate_kin"/>
    <property type="match status" value="1"/>
</dbReference>
<dbReference type="GO" id="GO:0005524">
    <property type="term" value="F:ATP binding"/>
    <property type="evidence" value="ECO:0007669"/>
    <property type="project" value="UniProtKB-UniRule"/>
</dbReference>
<dbReference type="PROSITE" id="PS00856">
    <property type="entry name" value="GUANYLATE_KINASE_1"/>
    <property type="match status" value="1"/>
</dbReference>
<dbReference type="SUPFAM" id="SSF52540">
    <property type="entry name" value="P-loop containing nucleoside triphosphate hydrolases"/>
    <property type="match status" value="1"/>
</dbReference>
<dbReference type="OrthoDB" id="9808150at2"/>
<reference evidence="12" key="1">
    <citation type="submission" date="2015-06" db="EMBL/GenBank/DDBJ databases">
        <title>Comparative genomics of Burkholderia leaf nodule symbionts.</title>
        <authorList>
            <person name="Carlier A."/>
            <person name="Eberl L."/>
            <person name="Pinto-Carbo M."/>
        </authorList>
    </citation>
    <scope>NUCLEOTIDE SEQUENCE [LARGE SCALE GENOMIC DNA]</scope>
    <source>
        <strain evidence="12">UZHbot4</strain>
    </source>
</reference>
<comment type="function">
    <text evidence="9">Essential for recycling GMP and indirectly, cGMP.</text>
</comment>
<proteinExistence type="inferred from homology"/>
<keyword evidence="9" id="KW-0963">Cytoplasm</keyword>
<dbReference type="SMART" id="SM00072">
    <property type="entry name" value="GuKc"/>
    <property type="match status" value="1"/>
</dbReference>
<evidence type="ECO:0000313" key="11">
    <source>
        <dbReference type="EMBL" id="KND59243.1"/>
    </source>
</evidence>
<dbReference type="InterPro" id="IPR017665">
    <property type="entry name" value="Guanylate_kinase"/>
</dbReference>
<evidence type="ECO:0000256" key="1">
    <source>
        <dbReference type="ARBA" id="ARBA00005790"/>
    </source>
</evidence>
<dbReference type="FunFam" id="3.30.63.10:FF:000002">
    <property type="entry name" value="Guanylate kinase 1"/>
    <property type="match status" value="1"/>
</dbReference>
<feature type="binding site" evidence="9">
    <location>
        <begin position="25"/>
        <end position="32"/>
    </location>
    <ligand>
        <name>ATP</name>
        <dbReference type="ChEBI" id="CHEBI:30616"/>
    </ligand>
</feature>
<keyword evidence="7 9" id="KW-0067">ATP-binding</keyword>
<dbReference type="NCBIfam" id="TIGR03263">
    <property type="entry name" value="guanyl_kin"/>
    <property type="match status" value="1"/>
</dbReference>
<dbReference type="Gene3D" id="3.40.50.300">
    <property type="entry name" value="P-loop containing nucleotide triphosphate hydrolases"/>
    <property type="match status" value="1"/>
</dbReference>
<dbReference type="PATRIC" id="fig|242163.4.peg.1525"/>
<evidence type="ECO:0000256" key="5">
    <source>
        <dbReference type="ARBA" id="ARBA00022741"/>
    </source>
</evidence>
<evidence type="ECO:0000313" key="12">
    <source>
        <dbReference type="Proteomes" id="UP000036959"/>
    </source>
</evidence>
<gene>
    <name evidence="9" type="primary">gmk</name>
    <name evidence="11" type="ORF">BVER_01158</name>
</gene>
<dbReference type="CDD" id="cd00071">
    <property type="entry name" value="GMPK"/>
    <property type="match status" value="1"/>
</dbReference>
<dbReference type="InterPro" id="IPR008144">
    <property type="entry name" value="Guanylate_kin-like_dom"/>
</dbReference>
<dbReference type="EC" id="2.7.4.8" evidence="2 9"/>
<evidence type="ECO:0000256" key="8">
    <source>
        <dbReference type="ARBA" id="ARBA00030128"/>
    </source>
</evidence>
<dbReference type="HAMAP" id="MF_00328">
    <property type="entry name" value="Guanylate_kinase"/>
    <property type="match status" value="1"/>
</dbReference>
<dbReference type="InterPro" id="IPR020590">
    <property type="entry name" value="Guanylate_kinase_CS"/>
</dbReference>
<dbReference type="GO" id="GO:0005829">
    <property type="term" value="C:cytosol"/>
    <property type="evidence" value="ECO:0007669"/>
    <property type="project" value="TreeGrafter"/>
</dbReference>
<dbReference type="PANTHER" id="PTHR23117:SF13">
    <property type="entry name" value="GUANYLATE KINASE"/>
    <property type="match status" value="1"/>
</dbReference>
<evidence type="ECO:0000256" key="7">
    <source>
        <dbReference type="ARBA" id="ARBA00022840"/>
    </source>
</evidence>
<keyword evidence="12" id="KW-1185">Reference proteome</keyword>
<protein>
    <recommendedName>
        <fullName evidence="3 9">Guanylate kinase</fullName>
        <ecNumber evidence="2 9">2.7.4.8</ecNumber>
    </recommendedName>
    <alternativeName>
        <fullName evidence="8 9">GMP kinase</fullName>
    </alternativeName>
</protein>
<evidence type="ECO:0000256" key="9">
    <source>
        <dbReference type="HAMAP-Rule" id="MF_00328"/>
    </source>
</evidence>
<keyword evidence="6 9" id="KW-0418">Kinase</keyword>
<evidence type="ECO:0000256" key="6">
    <source>
        <dbReference type="ARBA" id="ARBA00022777"/>
    </source>
</evidence>
<dbReference type="EMBL" id="LFJJ01000147">
    <property type="protein sequence ID" value="KND59243.1"/>
    <property type="molecule type" value="Genomic_DNA"/>
</dbReference>
<evidence type="ECO:0000256" key="2">
    <source>
        <dbReference type="ARBA" id="ARBA00012961"/>
    </source>
</evidence>
<dbReference type="GO" id="GO:0004385">
    <property type="term" value="F:GMP kinase activity"/>
    <property type="evidence" value="ECO:0007669"/>
    <property type="project" value="UniProtKB-UniRule"/>
</dbReference>
<comment type="subcellular location">
    <subcellularLocation>
        <location evidence="9">Cytoplasm</location>
    </subcellularLocation>
</comment>
<dbReference type="InterPro" id="IPR027417">
    <property type="entry name" value="P-loop_NTPase"/>
</dbReference>
<keyword evidence="5 9" id="KW-0547">Nucleotide-binding</keyword>
<organism evidence="11 12">
    <name type="scientific">Candidatus Burkholderia verschuerenii</name>
    <dbReference type="NCBI Taxonomy" id="242163"/>
    <lineage>
        <taxon>Bacteria</taxon>
        <taxon>Pseudomonadati</taxon>
        <taxon>Pseudomonadota</taxon>
        <taxon>Betaproteobacteria</taxon>
        <taxon>Burkholderiales</taxon>
        <taxon>Burkholderiaceae</taxon>
        <taxon>Burkholderia</taxon>
    </lineage>
</organism>
<comment type="caution">
    <text evidence="11">The sequence shown here is derived from an EMBL/GenBank/DDBJ whole genome shotgun (WGS) entry which is preliminary data.</text>
</comment>
<evidence type="ECO:0000256" key="4">
    <source>
        <dbReference type="ARBA" id="ARBA00022679"/>
    </source>
</evidence>
<feature type="domain" description="Guanylate kinase-like" evidence="10">
    <location>
        <begin position="18"/>
        <end position="196"/>
    </location>
</feature>
<comment type="catalytic activity">
    <reaction evidence="9">
        <text>GMP + ATP = GDP + ADP</text>
        <dbReference type="Rhea" id="RHEA:20780"/>
        <dbReference type="ChEBI" id="CHEBI:30616"/>
        <dbReference type="ChEBI" id="CHEBI:58115"/>
        <dbReference type="ChEBI" id="CHEBI:58189"/>
        <dbReference type="ChEBI" id="CHEBI:456216"/>
        <dbReference type="EC" id="2.7.4.8"/>
    </reaction>
</comment>
<dbReference type="Proteomes" id="UP000036959">
    <property type="component" value="Unassembled WGS sequence"/>
</dbReference>
<evidence type="ECO:0000256" key="3">
    <source>
        <dbReference type="ARBA" id="ARBA00016296"/>
    </source>
</evidence>
<sequence length="224" mass="25482">MPNTTHRSHSHYTGIYPGNLFMVVAPSGAGKSTLVNALLAEDESIRLSVSYTTRDPRPKETDGVQYHFVSVEEFMERHKQGEFLESAEVHGNYYATSKLWIEDQMKMGHDVLLEIDWQGAQQVKKQFRNAVEIFILPPSLDALEDRLKKRGQDSEKVIVRRLLAAGSEMAHASEAEYVVINENFDRALTELRCLVAATRLRFTSQYARKTQLFVDLGIHSTPQQ</sequence>
<evidence type="ECO:0000259" key="10">
    <source>
        <dbReference type="PROSITE" id="PS50052"/>
    </source>
</evidence>
<dbReference type="PROSITE" id="PS50052">
    <property type="entry name" value="GUANYLATE_KINASE_2"/>
    <property type="match status" value="1"/>
</dbReference>
<dbReference type="PANTHER" id="PTHR23117">
    <property type="entry name" value="GUANYLATE KINASE-RELATED"/>
    <property type="match status" value="1"/>
</dbReference>
<dbReference type="Gene3D" id="3.30.63.10">
    <property type="entry name" value="Guanylate Kinase phosphate binding domain"/>
    <property type="match status" value="1"/>
</dbReference>
<dbReference type="RefSeq" id="WP_050454931.1">
    <property type="nucleotide sequence ID" value="NZ_LFJJ01000147.1"/>
</dbReference>
<accession>A0A0L0MA37</accession>
<dbReference type="AlphaFoldDB" id="A0A0L0MA37"/>
<comment type="similarity">
    <text evidence="1 9">Belongs to the guanylate kinase family.</text>
</comment>